<dbReference type="EMBL" id="CM000207">
    <property type="protein sequence ID" value="EAN76468.1"/>
    <property type="molecule type" value="Genomic_DNA"/>
</dbReference>
<name>Q38FF2_TRYB2</name>
<keyword evidence="1" id="KW-1133">Transmembrane helix</keyword>
<dbReference type="Proteomes" id="UP000008524">
    <property type="component" value="Chromosome 9"/>
</dbReference>
<feature type="transmembrane region" description="Helical" evidence="1">
    <location>
        <begin position="42"/>
        <end position="64"/>
    </location>
</feature>
<keyword evidence="1" id="KW-0472">Membrane</keyword>
<dbReference type="GeneID" id="3660003"/>
<protein>
    <submittedName>
        <fullName evidence="2">Uncharacterized protein</fullName>
    </submittedName>
</protein>
<evidence type="ECO:0000313" key="3">
    <source>
        <dbReference type="Proteomes" id="UP000008524"/>
    </source>
</evidence>
<accession>Q38FF2</accession>
<reference evidence="2 3" key="2">
    <citation type="journal article" date="2005" name="Science">
        <title>The genome of the African trypanosome Trypanosoma brucei.</title>
        <authorList>
            <person name="Berriman M."/>
            <person name="Ghedin E."/>
            <person name="Hertz-Fowler C."/>
            <person name="Blandin G."/>
            <person name="Renauld H."/>
            <person name="Bartholomeu D.C."/>
            <person name="Lennard N.J."/>
            <person name="Caler E."/>
            <person name="Hamlin N.E."/>
            <person name="Haas B."/>
            <person name="Bohme U."/>
            <person name="Hannick L."/>
            <person name="Aslett M.A."/>
            <person name="Shallom J."/>
            <person name="Marcello L."/>
            <person name="Hou L."/>
            <person name="Wickstead B."/>
            <person name="Alsmark U.C."/>
            <person name="Arrowsmith C."/>
            <person name="Atkin R.J."/>
            <person name="Barron A.J."/>
            <person name="Bringaud F."/>
            <person name="Brooks K."/>
            <person name="Carrington M."/>
            <person name="Cherevach I."/>
            <person name="Chillingworth T.J."/>
            <person name="Churcher C."/>
            <person name="Clark L.N."/>
            <person name="Corton C.H."/>
            <person name="Cronin A."/>
            <person name="Davies R.M."/>
            <person name="Doggett J."/>
            <person name="Djikeng A."/>
            <person name="Feldblyum T."/>
            <person name="Field M.C."/>
            <person name="Fraser A."/>
            <person name="Goodhead I."/>
            <person name="Hance Z."/>
            <person name="Harper D."/>
            <person name="Harris B.R."/>
            <person name="Hauser H."/>
            <person name="Hostetler J."/>
            <person name="Ivens A."/>
            <person name="Jagels K."/>
            <person name="Johnson D."/>
            <person name="Johnson J."/>
            <person name="Jones K."/>
            <person name="Kerhornou A.X."/>
            <person name="Koo H."/>
            <person name="Larke N."/>
            <person name="Landfear S."/>
            <person name="Larkin C."/>
            <person name="Leech V."/>
            <person name="Line A."/>
            <person name="Lord A."/>
            <person name="Macleod A."/>
            <person name="Mooney P.J."/>
            <person name="Moule S."/>
            <person name="Martin D.M."/>
            <person name="Morgan G.W."/>
            <person name="Mungall K."/>
            <person name="Norbertczak H."/>
            <person name="Ormond D."/>
            <person name="Pai G."/>
            <person name="Peacock C.S."/>
            <person name="Peterson J."/>
            <person name="Quail M.A."/>
            <person name="Rabbinowitsch E."/>
            <person name="Rajandream M.A."/>
            <person name="Reitter C."/>
            <person name="Salzberg S.L."/>
            <person name="Sanders M."/>
            <person name="Schobel S."/>
            <person name="Sharp S."/>
            <person name="Simmonds M."/>
            <person name="Simpson A.J."/>
            <person name="Tallon L."/>
            <person name="Turner C.M."/>
            <person name="Tait A."/>
            <person name="Tivey A.R."/>
            <person name="Van Aken S."/>
            <person name="Walker D."/>
            <person name="Wanless D."/>
            <person name="Wang S."/>
            <person name="White B."/>
            <person name="White O."/>
            <person name="Whitehead S."/>
            <person name="Woodward J."/>
            <person name="Wortman J."/>
            <person name="Adams M.D."/>
            <person name="Embley T.M."/>
            <person name="Gull K."/>
            <person name="Ullu E."/>
            <person name="Barry J.D."/>
            <person name="Fairlamb A.H."/>
            <person name="Opperdoes F."/>
            <person name="Barrell B.G."/>
            <person name="Donelson J.E."/>
            <person name="Hall N."/>
            <person name="Fraser C.M."/>
            <person name="Melville S.E."/>
            <person name="El-Sayed N.M."/>
        </authorList>
    </citation>
    <scope>NUCLEOTIDE SEQUENCE [LARGE SCALE GENOMIC DNA]</scope>
    <source>
        <strain evidence="2 3">927/4 GUTat10.1</strain>
    </source>
</reference>
<dbReference type="KEGG" id="tbr:Tb09.160.2410"/>
<keyword evidence="1" id="KW-0812">Transmembrane</keyword>
<gene>
    <name evidence="2" type="ORF">Tb09.160.2410</name>
</gene>
<dbReference type="PaxDb" id="5691-EAN76468"/>
<dbReference type="AlphaFoldDB" id="Q38FF2"/>
<sequence length="71" mass="8116">MCLFYANDLFLRVSMGSCVRKVSRSAISFLHVLRRHVSYDFLVSRFFFLQITTMIMVATVDAVFSPTALTS</sequence>
<evidence type="ECO:0000256" key="1">
    <source>
        <dbReference type="SAM" id="Phobius"/>
    </source>
</evidence>
<keyword evidence="3" id="KW-1185">Reference proteome</keyword>
<dbReference type="RefSeq" id="XP_803683.1">
    <property type="nucleotide sequence ID" value="XM_798590.1"/>
</dbReference>
<evidence type="ECO:0000313" key="2">
    <source>
        <dbReference type="EMBL" id="EAN76468.1"/>
    </source>
</evidence>
<organism evidence="2 3">
    <name type="scientific">Trypanosoma brucei brucei (strain 927/4 GUTat10.1)</name>
    <dbReference type="NCBI Taxonomy" id="185431"/>
    <lineage>
        <taxon>Eukaryota</taxon>
        <taxon>Discoba</taxon>
        <taxon>Euglenozoa</taxon>
        <taxon>Kinetoplastea</taxon>
        <taxon>Metakinetoplastina</taxon>
        <taxon>Trypanosomatida</taxon>
        <taxon>Trypanosomatidae</taxon>
        <taxon>Trypanosoma</taxon>
    </lineage>
</organism>
<dbReference type="InParanoid" id="Q38FF2"/>
<proteinExistence type="predicted"/>
<reference evidence="2 3" key="1">
    <citation type="journal article" date="2005" name="Science">
        <title>Comparative genomics of trypanosomatid parasitic protozoa.</title>
        <authorList>
            <person name="El-Sayed N.M."/>
            <person name="Myler P.J."/>
            <person name="Blandin G."/>
            <person name="Berriman M."/>
            <person name="Crabtree J."/>
            <person name="Aggarwal G."/>
            <person name="Caler E."/>
            <person name="Renauld H."/>
            <person name="Worthey E.A."/>
            <person name="Hertz-Fowler C."/>
            <person name="Ghedin E."/>
            <person name="Peacock C."/>
            <person name="Bartholomeu D.C."/>
            <person name="Haas B.J."/>
            <person name="Tran A.N."/>
            <person name="Wortman J.R."/>
            <person name="Alsmark U.C."/>
            <person name="Angiuoli S."/>
            <person name="Anupama A."/>
            <person name="Badger J."/>
            <person name="Bringaud F."/>
            <person name="Cadag E."/>
            <person name="Carlton J.M."/>
            <person name="Cerqueira G.C."/>
            <person name="Creasy T."/>
            <person name="Delcher A.L."/>
            <person name="Djikeng A."/>
            <person name="Embley T.M."/>
            <person name="Hauser C."/>
            <person name="Ivens A.C."/>
            <person name="Kummerfeld S.K."/>
            <person name="Pereira-Leal J.B."/>
            <person name="Nilsson D."/>
            <person name="Peterson J."/>
            <person name="Salzberg S.L."/>
            <person name="Shallom J."/>
            <person name="Silva J.C."/>
            <person name="Sundaram J."/>
            <person name="Westenberger S."/>
            <person name="White O."/>
            <person name="Melville S.E."/>
            <person name="Donelson J.E."/>
            <person name="Andersson B."/>
            <person name="Stuart K.D."/>
            <person name="Hall N."/>
        </authorList>
    </citation>
    <scope>NUCLEOTIDE SEQUENCE [LARGE SCALE GENOMIC DNA]</scope>
    <source>
        <strain evidence="2 3">927/4 GUTat10.1</strain>
    </source>
</reference>